<evidence type="ECO:0000256" key="12">
    <source>
        <dbReference type="HAMAP-Rule" id="MF_00870"/>
    </source>
</evidence>
<dbReference type="InterPro" id="IPR033769">
    <property type="entry name" value="TffA_KH"/>
</dbReference>
<evidence type="ECO:0000256" key="10">
    <source>
        <dbReference type="ARBA" id="ARBA00023125"/>
    </source>
</evidence>
<comment type="caution">
    <text evidence="12">Lacks conserved residue(s) required for the propagation of feature annotation.</text>
</comment>
<keyword evidence="9 12" id="KW-0805">Transcription regulation</keyword>
<dbReference type="Pfam" id="PF16661">
    <property type="entry name" value="Lactamase_B_6"/>
    <property type="match status" value="1"/>
</dbReference>
<feature type="binding site" evidence="12">
    <location>
        <position position="599"/>
    </location>
    <ligand>
        <name>Zn(2+)</name>
        <dbReference type="ChEBI" id="CHEBI:29105"/>
        <label>2</label>
    </ligand>
</feature>
<evidence type="ECO:0000256" key="7">
    <source>
        <dbReference type="ARBA" id="ARBA00022839"/>
    </source>
</evidence>
<proteinExistence type="inferred from homology"/>
<comment type="similarity">
    <text evidence="12">Belongs to the metallo-beta-lactamase superfamily. RNA-metabolizing metallo-beta-lactamase-like family. FttA subfamily.</text>
</comment>
<evidence type="ECO:0000259" key="14">
    <source>
        <dbReference type="SMART" id="SM01027"/>
    </source>
</evidence>
<comment type="cofactor">
    <cofactor evidence="12">
        <name>Zn(2+)</name>
        <dbReference type="ChEBI" id="CHEBI:29105"/>
    </cofactor>
    <text evidence="12">Binds 2 Zn(2+) ions, which are required for nuclease activity.</text>
</comment>
<feature type="region of interest" description="Metallo-beta-lactamase C-terminus" evidence="12">
    <location>
        <begin position="574"/>
        <end position="632"/>
    </location>
</feature>
<dbReference type="InterPro" id="IPR001279">
    <property type="entry name" value="Metallo-B-lactamas"/>
</dbReference>
<keyword evidence="7 12" id="KW-0269">Exonuclease</keyword>
<feature type="domain" description="Beta-Casp" evidence="14">
    <location>
        <begin position="418"/>
        <end position="541"/>
    </location>
</feature>
<evidence type="ECO:0000256" key="11">
    <source>
        <dbReference type="ARBA" id="ARBA00023163"/>
    </source>
</evidence>
<dbReference type="GO" id="GO:0006353">
    <property type="term" value="P:DNA-templated transcription termination"/>
    <property type="evidence" value="ECO:0007669"/>
    <property type="project" value="UniProtKB-UniRule"/>
</dbReference>
<dbReference type="Proteomes" id="UP000565078">
    <property type="component" value="Unassembled WGS sequence"/>
</dbReference>
<feature type="binding site" evidence="12">
    <location>
        <position position="244"/>
    </location>
    <ligand>
        <name>Zn(2+)</name>
        <dbReference type="ChEBI" id="CHEBI:29105"/>
        <label>2</label>
    </ligand>
</feature>
<evidence type="ECO:0000256" key="5">
    <source>
        <dbReference type="ARBA" id="ARBA00022801"/>
    </source>
</evidence>
<dbReference type="InterPro" id="IPR015946">
    <property type="entry name" value="KH_dom-like_a/b"/>
</dbReference>
<dbReference type="Pfam" id="PF07521">
    <property type="entry name" value="RMMBL"/>
    <property type="match status" value="1"/>
</dbReference>
<feature type="region of interest" description="Metallo-beta-lactamase N-terminus" evidence="12">
    <location>
        <begin position="176"/>
        <end position="380"/>
    </location>
</feature>
<evidence type="ECO:0000256" key="9">
    <source>
        <dbReference type="ARBA" id="ARBA00023015"/>
    </source>
</evidence>
<feature type="binding site" evidence="12">
    <location>
        <position position="326"/>
    </location>
    <ligand>
        <name>Zn(2+)</name>
        <dbReference type="ChEBI" id="CHEBI:29105"/>
        <label>1</label>
    </ligand>
</feature>
<keyword evidence="3 12" id="KW-0479">Metal-binding</keyword>
<feature type="binding site" evidence="12">
    <location>
        <position position="349"/>
    </location>
    <ligand>
        <name>Zn(2+)</name>
        <dbReference type="ChEBI" id="CHEBI:29105"/>
        <label>1</label>
    </ligand>
</feature>
<evidence type="ECO:0000256" key="4">
    <source>
        <dbReference type="ARBA" id="ARBA00022759"/>
    </source>
</evidence>
<evidence type="ECO:0000259" key="13">
    <source>
        <dbReference type="SMART" id="SM00849"/>
    </source>
</evidence>
<dbReference type="NCBIfam" id="TIGR03675">
    <property type="entry name" value="arCOG00543"/>
    <property type="match status" value="1"/>
</dbReference>
<sequence length="632" mass="71150">MEYLKEVRETVAAIVPREAEVTSVDLEGPEIAVYTKNPRAFHDNEDYVKSIAHQLKKKVNIRSDKSLLIEEKDAREKIMQIVPPEAKIADIQFMEPFSEVVIEALKPGLVIGKSGLTSKEIILQTGWTPRILRSPTAPSEMLKGIRHHLVKYSSERKKILQETAKKIYSEKPSPSWVRLTPLGGFRQVGRSCMLVETRRTKVLIDCGINVSNSDPDEAYPYLDAIRFPISELDAIILSHAHMDHCGFIPYLFKAGYRGPVYCTEPTRDLAALLLFDYIDVMAKENKEAAFSERDVKEMLKYCITRDYREVTDIAPDMRLTFHNAAHVLGSASVHLHIGEGAHNLVYSADIKYGFTRLFNNVDINYPRLETLIVESTYGGKDDIQTAREETEAQFLRIIQETTNQGGCVLIPVFAVGRAQEIQLVIENYYRKGLIDPDVKVYVDGMTRESSAIHTAYPEYLRNAVQKRVLQNDSPFTSSIFQVAKPEDRDAIVQNGKAIILASSGMLTGGPSVQYFYKLAENPINTLTFVGYQGEGSLGRKILGGIKSLPLTENDGRTRKINVNLRIEKFDGFSGHSDRPQLSAYVRNLKPKPKRILTDHGEATKCVELAKYFSAKFAITSQALRNLDSVRLK</sequence>
<evidence type="ECO:0000256" key="1">
    <source>
        <dbReference type="ARBA" id="ARBA00022472"/>
    </source>
</evidence>
<keyword evidence="1 12" id="KW-0806">Transcription termination</keyword>
<keyword evidence="11" id="KW-0804">Transcription</keyword>
<dbReference type="GO" id="GO:0008270">
    <property type="term" value="F:zinc ion binding"/>
    <property type="evidence" value="ECO:0007669"/>
    <property type="project" value="UniProtKB-UniRule"/>
</dbReference>
<protein>
    <recommendedName>
        <fullName evidence="12">Transcription termination factor FttA</fullName>
        <ecNumber evidence="12">3.1.-.-</ecNumber>
    </recommendedName>
</protein>
<dbReference type="InterPro" id="IPR036866">
    <property type="entry name" value="RibonucZ/Hydroxyglut_hydro"/>
</dbReference>
<feature type="region of interest" description="KHb" evidence="12">
    <location>
        <begin position="69"/>
        <end position="136"/>
    </location>
</feature>
<dbReference type="PANTHER" id="PTHR11203">
    <property type="entry name" value="CLEAVAGE AND POLYADENYLATION SPECIFICITY FACTOR FAMILY MEMBER"/>
    <property type="match status" value="1"/>
</dbReference>
<dbReference type="PANTHER" id="PTHR11203:SF51">
    <property type="entry name" value="CLEAVAGE AND POLYADENYLATION SPECIFICITY FACTOR"/>
    <property type="match status" value="1"/>
</dbReference>
<dbReference type="InterPro" id="IPR011108">
    <property type="entry name" value="RMMBL"/>
</dbReference>
<evidence type="ECO:0000256" key="8">
    <source>
        <dbReference type="ARBA" id="ARBA00022884"/>
    </source>
</evidence>
<dbReference type="GO" id="GO:0003723">
    <property type="term" value="F:RNA binding"/>
    <property type="evidence" value="ECO:0007669"/>
    <property type="project" value="UniProtKB-UniRule"/>
</dbReference>
<keyword evidence="2 12" id="KW-0540">Nuclease</keyword>
<dbReference type="HAMAP" id="MF_00870">
    <property type="entry name" value="FttA"/>
    <property type="match status" value="1"/>
</dbReference>
<dbReference type="CDD" id="cd16295">
    <property type="entry name" value="TTHA0252-CPSF-like_MBL-fold"/>
    <property type="match status" value="1"/>
</dbReference>
<feature type="binding site" evidence="12">
    <location>
        <position position="349"/>
    </location>
    <ligand>
        <name>Zn(2+)</name>
        <dbReference type="ChEBI" id="CHEBI:29105"/>
        <label>2</label>
    </ligand>
</feature>
<feature type="binding site" evidence="12">
    <location>
        <position position="239"/>
    </location>
    <ligand>
        <name>Zn(2+)</name>
        <dbReference type="ChEBI" id="CHEBI:29105"/>
        <label>1</label>
    </ligand>
</feature>
<evidence type="ECO:0000256" key="6">
    <source>
        <dbReference type="ARBA" id="ARBA00022833"/>
    </source>
</evidence>
<dbReference type="Pfam" id="PF10996">
    <property type="entry name" value="Beta-Casp"/>
    <property type="match status" value="1"/>
</dbReference>
<dbReference type="GO" id="GO:0004532">
    <property type="term" value="F:RNA exonuclease activity"/>
    <property type="evidence" value="ECO:0007669"/>
    <property type="project" value="UniProtKB-UniRule"/>
</dbReference>
<feature type="domain" description="Metallo-beta-lactamase" evidence="13">
    <location>
        <begin position="189"/>
        <end position="387"/>
    </location>
</feature>
<dbReference type="EMBL" id="DUGC01000040">
    <property type="protein sequence ID" value="HIH09455.1"/>
    <property type="molecule type" value="Genomic_DNA"/>
</dbReference>
<dbReference type="InterPro" id="IPR019975">
    <property type="entry name" value="aCPSF1"/>
</dbReference>
<dbReference type="CDD" id="cd22532">
    <property type="entry name" value="KH-II_CPSF_arch_rpt1"/>
    <property type="match status" value="1"/>
</dbReference>
<dbReference type="InterPro" id="IPR022712">
    <property type="entry name" value="Beta_Casp"/>
</dbReference>
<feature type="region of interest" description="KHa" evidence="12">
    <location>
        <begin position="1"/>
        <end position="68"/>
    </location>
</feature>
<comment type="subunit">
    <text evidence="12">Homodimer. Interacts with RNA polymerase (RNAP), interacts with the Spt4-Spt5 complex.</text>
</comment>
<feature type="binding site" evidence="12">
    <location>
        <position position="241"/>
    </location>
    <ligand>
        <name>Zn(2+)</name>
        <dbReference type="ChEBI" id="CHEBI:29105"/>
        <label>1</label>
    </ligand>
</feature>
<evidence type="ECO:0000313" key="16">
    <source>
        <dbReference type="Proteomes" id="UP000565078"/>
    </source>
</evidence>
<keyword evidence="4 12" id="KW-0255">Endonuclease</keyword>
<accession>A0A7J4IYS7</accession>
<reference evidence="16" key="1">
    <citation type="journal article" date="2020" name="bioRxiv">
        <title>A rank-normalized archaeal taxonomy based on genome phylogeny resolves widespread incomplete and uneven classifications.</title>
        <authorList>
            <person name="Rinke C."/>
            <person name="Chuvochina M."/>
            <person name="Mussig A.J."/>
            <person name="Chaumeil P.-A."/>
            <person name="Waite D.W."/>
            <person name="Whitman W.B."/>
            <person name="Parks D.H."/>
            <person name="Hugenholtz P."/>
        </authorList>
    </citation>
    <scope>NUCLEOTIDE SEQUENCE [LARGE SCALE GENOMIC DNA]</scope>
</reference>
<dbReference type="Gene3D" id="3.30.300.20">
    <property type="match status" value="1"/>
</dbReference>
<dbReference type="SMART" id="SM00849">
    <property type="entry name" value="Lactamase_B"/>
    <property type="match status" value="1"/>
</dbReference>
<keyword evidence="10 12" id="KW-0238">DNA-binding</keyword>
<evidence type="ECO:0000256" key="2">
    <source>
        <dbReference type="ARBA" id="ARBA00022722"/>
    </source>
</evidence>
<evidence type="ECO:0000313" key="15">
    <source>
        <dbReference type="EMBL" id="HIH09455.1"/>
    </source>
</evidence>
<dbReference type="InterPro" id="IPR050698">
    <property type="entry name" value="MBL"/>
</dbReference>
<dbReference type="Gene3D" id="3.40.50.10890">
    <property type="match status" value="1"/>
</dbReference>
<dbReference type="AlphaFoldDB" id="A0A7J4IYS7"/>
<keyword evidence="6 12" id="KW-0862">Zinc</keyword>
<dbReference type="SMART" id="SM01027">
    <property type="entry name" value="Beta-Casp"/>
    <property type="match status" value="1"/>
</dbReference>
<feature type="binding site" evidence="12">
    <location>
        <position position="243"/>
    </location>
    <ligand>
        <name>Zn(2+)</name>
        <dbReference type="ChEBI" id="CHEBI:29105"/>
        <label>2</label>
    </ligand>
</feature>
<name>A0A7J4IYS7_9ARCH</name>
<dbReference type="EC" id="3.1.-.-" evidence="12"/>
<dbReference type="GO" id="GO:0004521">
    <property type="term" value="F:RNA endonuclease activity"/>
    <property type="evidence" value="ECO:0007669"/>
    <property type="project" value="UniProtKB-UniRule"/>
</dbReference>
<comment type="function">
    <text evidence="12">Terminates transcription on the whole genome. Termination is linked to FttA-mediated RNA cleavage and does not require NTP hydrolysis. Cleaves endonucleolytically at the RNA exit channel of RNA polymerase (RNAP); the 5'-3' exonuclease activity of this protein degrades the nascent RNA released from RNAP.</text>
</comment>
<gene>
    <name evidence="12" type="primary">fttA</name>
    <name evidence="15" type="ORF">HA254_02185</name>
</gene>
<keyword evidence="8 12" id="KW-0694">RNA-binding</keyword>
<dbReference type="Gene3D" id="3.30.300.230">
    <property type="match status" value="1"/>
</dbReference>
<dbReference type="Pfam" id="PF17214">
    <property type="entry name" value="KH_TffA"/>
    <property type="match status" value="1"/>
</dbReference>
<keyword evidence="5 12" id="KW-0378">Hydrolase</keyword>
<organism evidence="15 16">
    <name type="scientific">Candidatus Iainarchaeum sp</name>
    <dbReference type="NCBI Taxonomy" id="3101447"/>
    <lineage>
        <taxon>Archaea</taxon>
        <taxon>Candidatus Iainarchaeota</taxon>
        <taxon>Candidatus Iainarchaeia</taxon>
        <taxon>Candidatus Iainarchaeales</taxon>
        <taxon>Candidatus Iainarchaeaceae</taxon>
        <taxon>Candidatus Iainarchaeum</taxon>
    </lineage>
</organism>
<evidence type="ECO:0000256" key="3">
    <source>
        <dbReference type="ARBA" id="ARBA00022723"/>
    </source>
</evidence>
<dbReference type="GO" id="GO:0003677">
    <property type="term" value="F:DNA binding"/>
    <property type="evidence" value="ECO:0007669"/>
    <property type="project" value="UniProtKB-KW"/>
</dbReference>
<comment type="caution">
    <text evidence="15">The sequence shown here is derived from an EMBL/GenBank/DDBJ whole genome shotgun (WGS) entry which is preliminary data.</text>
</comment>
<dbReference type="Gene3D" id="3.60.15.10">
    <property type="entry name" value="Ribonuclease Z/Hydroxyacylglutathione hydrolase-like"/>
    <property type="match status" value="1"/>
</dbReference>
<dbReference type="SUPFAM" id="SSF56281">
    <property type="entry name" value="Metallo-hydrolase/oxidoreductase"/>
    <property type="match status" value="1"/>
</dbReference>